<feature type="transmembrane region" description="Helical" evidence="1">
    <location>
        <begin position="31"/>
        <end position="51"/>
    </location>
</feature>
<keyword evidence="4" id="KW-1185">Reference proteome</keyword>
<evidence type="ECO:0000313" key="3">
    <source>
        <dbReference type="EMBL" id="SUO98316.1"/>
    </source>
</evidence>
<dbReference type="EMBL" id="UHIA01000004">
    <property type="protein sequence ID" value="SUO98316.1"/>
    <property type="molecule type" value="Genomic_DNA"/>
</dbReference>
<dbReference type="SUPFAM" id="SSF103481">
    <property type="entry name" value="Multidrug resistance efflux transporter EmrE"/>
    <property type="match status" value="1"/>
</dbReference>
<reference evidence="3 4" key="1">
    <citation type="submission" date="2018-06" db="EMBL/GenBank/DDBJ databases">
        <authorList>
            <consortium name="Pathogen Informatics"/>
            <person name="Doyle S."/>
        </authorList>
    </citation>
    <scope>NUCLEOTIDE SEQUENCE [LARGE SCALE GENOMIC DNA]</scope>
    <source>
        <strain evidence="3 4">NCTC10717</strain>
    </source>
</reference>
<protein>
    <submittedName>
        <fullName evidence="3">Phosphonate utilization associated putative membrane protein</fullName>
    </submittedName>
</protein>
<dbReference type="InterPro" id="IPR037185">
    <property type="entry name" value="EmrE-like"/>
</dbReference>
<feature type="transmembrane region" description="Helical" evidence="1">
    <location>
        <begin position="114"/>
        <end position="143"/>
    </location>
</feature>
<dbReference type="OrthoDB" id="6707471at2"/>
<dbReference type="AlphaFoldDB" id="A0A380N1Z3"/>
<keyword evidence="1" id="KW-0472">Membrane</keyword>
<evidence type="ECO:0000313" key="4">
    <source>
        <dbReference type="Proteomes" id="UP000254575"/>
    </source>
</evidence>
<feature type="domain" description="EamA" evidence="2">
    <location>
        <begin position="155"/>
        <end position="293"/>
    </location>
</feature>
<keyword evidence="1" id="KW-1133">Transmembrane helix</keyword>
<dbReference type="Proteomes" id="UP000254575">
    <property type="component" value="Unassembled WGS sequence"/>
</dbReference>
<feature type="transmembrane region" description="Helical" evidence="1">
    <location>
        <begin position="224"/>
        <end position="242"/>
    </location>
</feature>
<feature type="transmembrane region" description="Helical" evidence="1">
    <location>
        <begin position="155"/>
        <end position="173"/>
    </location>
</feature>
<dbReference type="GO" id="GO:0016020">
    <property type="term" value="C:membrane"/>
    <property type="evidence" value="ECO:0007669"/>
    <property type="project" value="InterPro"/>
</dbReference>
<name>A0A380N1Z3_9GAMM</name>
<proteinExistence type="predicted"/>
<dbReference type="InterPro" id="IPR000620">
    <property type="entry name" value="EamA_dom"/>
</dbReference>
<accession>A0A380N1Z3</accession>
<evidence type="ECO:0000256" key="1">
    <source>
        <dbReference type="SAM" id="Phobius"/>
    </source>
</evidence>
<dbReference type="Pfam" id="PF00892">
    <property type="entry name" value="EamA"/>
    <property type="match status" value="1"/>
</dbReference>
<dbReference type="RefSeq" id="WP_115219160.1">
    <property type="nucleotide sequence ID" value="NZ_UHIA01000004.1"/>
</dbReference>
<sequence length="295" mass="31974">MLWLIFTLFAALTQAVRNALQKQLSQSVPTLGVTLARFLAAWPLALLYLLAQSRLAQGRGEAIGLEQLSLAFYLYCFAASLAQIIATALMVQLFRLKNYAIGVGLARSEAMLAAIIGVCFFSSPLSPLGWLGVILGSYGVLLLSGGTLRSLSPRVICLGLVCGLCFALTSLWVRQASLSLAAPPLLAAAWTLFAVIFIEACGLGAYLLWRDRNALRRLLAQPRLLLATSAASCIASLFWFSAMSLQNVAIVKTVGQIEILFMLLISRFVFKEQLKKQDGLGLMLICCAALLLLWL</sequence>
<feature type="transmembrane region" description="Helical" evidence="1">
    <location>
        <begin position="277"/>
        <end position="294"/>
    </location>
</feature>
<keyword evidence="1" id="KW-0812">Transmembrane</keyword>
<organism evidence="3 4">
    <name type="scientific">Suttonella indologenes</name>
    <dbReference type="NCBI Taxonomy" id="13276"/>
    <lineage>
        <taxon>Bacteria</taxon>
        <taxon>Pseudomonadati</taxon>
        <taxon>Pseudomonadota</taxon>
        <taxon>Gammaproteobacteria</taxon>
        <taxon>Cardiobacteriales</taxon>
        <taxon>Cardiobacteriaceae</taxon>
        <taxon>Suttonella</taxon>
    </lineage>
</organism>
<evidence type="ECO:0000259" key="2">
    <source>
        <dbReference type="Pfam" id="PF00892"/>
    </source>
</evidence>
<feature type="transmembrane region" description="Helical" evidence="1">
    <location>
        <begin position="248"/>
        <end position="270"/>
    </location>
</feature>
<feature type="transmembrane region" description="Helical" evidence="1">
    <location>
        <begin position="72"/>
        <end position="94"/>
    </location>
</feature>
<gene>
    <name evidence="3" type="ORF">NCTC10717_02058</name>
</gene>
<feature type="transmembrane region" description="Helical" evidence="1">
    <location>
        <begin position="185"/>
        <end position="209"/>
    </location>
</feature>